<dbReference type="InterPro" id="IPR022551">
    <property type="entry name" value="BrxC"/>
</dbReference>
<proteinExistence type="predicted"/>
<dbReference type="NCBIfam" id="TIGR04019">
    <property type="entry name" value="B_thiol_YtxJ"/>
    <property type="match status" value="1"/>
</dbReference>
<dbReference type="SUPFAM" id="SSF52833">
    <property type="entry name" value="Thioredoxin-like"/>
    <property type="match status" value="1"/>
</dbReference>
<reference evidence="2" key="1">
    <citation type="journal article" date="2019" name="Int. J. Syst. Evol. Microbiol.">
        <title>The Global Catalogue of Microorganisms (GCM) 10K type strain sequencing project: providing services to taxonomists for standard genome sequencing and annotation.</title>
        <authorList>
            <consortium name="The Broad Institute Genomics Platform"/>
            <consortium name="The Broad Institute Genome Sequencing Center for Infectious Disease"/>
            <person name="Wu L."/>
            <person name="Ma J."/>
        </authorList>
    </citation>
    <scope>NUCLEOTIDE SEQUENCE [LARGE SCALE GENOMIC DNA]</scope>
    <source>
        <strain evidence="2">CCUG 73951</strain>
    </source>
</reference>
<evidence type="ECO:0000313" key="1">
    <source>
        <dbReference type="EMBL" id="MFC7320291.1"/>
    </source>
</evidence>
<protein>
    <submittedName>
        <fullName evidence="1">Bacillithiol system redox-active protein YtxJ</fullName>
    </submittedName>
</protein>
<evidence type="ECO:0000313" key="2">
    <source>
        <dbReference type="Proteomes" id="UP001596494"/>
    </source>
</evidence>
<dbReference type="Pfam" id="PF11009">
    <property type="entry name" value="BrxC"/>
    <property type="match status" value="1"/>
</dbReference>
<comment type="caution">
    <text evidence="1">The sequence shown here is derived from an EMBL/GenBank/DDBJ whole genome shotgun (WGS) entry which is preliminary data.</text>
</comment>
<keyword evidence="2" id="KW-1185">Reference proteome</keyword>
<sequence>MSILLNSKEEFNKVNQSEDKFFLMKHSLTCPISAMAKKEFDQFSEQTSAVCYVLHVQESRELSHFIAEEFNVRHESPQALYFEDKEVKWHDSHNQIKTDVLKAVSS</sequence>
<dbReference type="InterPro" id="IPR036249">
    <property type="entry name" value="Thioredoxin-like_sf"/>
</dbReference>
<dbReference type="Proteomes" id="UP001596494">
    <property type="component" value="Unassembled WGS sequence"/>
</dbReference>
<dbReference type="EMBL" id="JBHTBY010000005">
    <property type="protein sequence ID" value="MFC7320291.1"/>
    <property type="molecule type" value="Genomic_DNA"/>
</dbReference>
<name>A0ABW2K0N1_9BACI</name>
<accession>A0ABW2K0N1</accession>
<gene>
    <name evidence="1" type="primary">ytxJ</name>
    <name evidence="1" type="ORF">ACFQMN_05325</name>
</gene>
<dbReference type="RefSeq" id="WP_289214691.1">
    <property type="nucleotide sequence ID" value="NZ_JAPVRC010000001.1"/>
</dbReference>
<dbReference type="Gene3D" id="3.40.30.10">
    <property type="entry name" value="Glutaredoxin"/>
    <property type="match status" value="1"/>
</dbReference>
<organism evidence="1 2">
    <name type="scientific">Halobacillus campisalis</name>
    <dbReference type="NCBI Taxonomy" id="435909"/>
    <lineage>
        <taxon>Bacteria</taxon>
        <taxon>Bacillati</taxon>
        <taxon>Bacillota</taxon>
        <taxon>Bacilli</taxon>
        <taxon>Bacillales</taxon>
        <taxon>Bacillaceae</taxon>
        <taxon>Halobacillus</taxon>
    </lineage>
</organism>